<comment type="catalytic activity">
    <reaction evidence="18">
        <text>hydrogencarbonate + L-glutamine + 2 ATP + H2O = carbamoyl phosphate + L-glutamate + 2 ADP + phosphate + 2 H(+)</text>
        <dbReference type="Rhea" id="RHEA:18633"/>
        <dbReference type="ChEBI" id="CHEBI:15377"/>
        <dbReference type="ChEBI" id="CHEBI:15378"/>
        <dbReference type="ChEBI" id="CHEBI:17544"/>
        <dbReference type="ChEBI" id="CHEBI:29985"/>
        <dbReference type="ChEBI" id="CHEBI:30616"/>
        <dbReference type="ChEBI" id="CHEBI:43474"/>
        <dbReference type="ChEBI" id="CHEBI:58228"/>
        <dbReference type="ChEBI" id="CHEBI:58359"/>
        <dbReference type="ChEBI" id="CHEBI:456216"/>
        <dbReference type="EC" id="6.3.5.5"/>
    </reaction>
</comment>
<dbReference type="GO" id="GO:0004087">
    <property type="term" value="F:carbamoyl-phosphate synthase (ammonia) activity"/>
    <property type="evidence" value="ECO:0007669"/>
    <property type="project" value="UniProtKB-EC"/>
</dbReference>
<dbReference type="EC" id="6.3.5.5" evidence="3"/>
<dbReference type="NCBIfam" id="NF003671">
    <property type="entry name" value="PRK05294.1"/>
    <property type="match status" value="1"/>
</dbReference>
<evidence type="ECO:0000256" key="4">
    <source>
        <dbReference type="ARBA" id="ARBA00022571"/>
    </source>
</evidence>
<reference evidence="23" key="1">
    <citation type="submission" date="2020-11" db="EMBL/GenBank/DDBJ databases">
        <authorList>
            <consortium name="DOE Joint Genome Institute"/>
            <person name="Ahrendt S."/>
            <person name="Riley R."/>
            <person name="Andreopoulos W."/>
            <person name="Labutti K."/>
            <person name="Pangilinan J."/>
            <person name="Ruiz-Duenas F.J."/>
            <person name="Barrasa J.M."/>
            <person name="Sanchez-Garcia M."/>
            <person name="Camarero S."/>
            <person name="Miyauchi S."/>
            <person name="Serrano A."/>
            <person name="Linde D."/>
            <person name="Babiker R."/>
            <person name="Drula E."/>
            <person name="Ayuso-Fernandez I."/>
            <person name="Pacheco R."/>
            <person name="Padilla G."/>
            <person name="Ferreira P."/>
            <person name="Barriuso J."/>
            <person name="Kellner H."/>
            <person name="Castanera R."/>
            <person name="Alfaro M."/>
            <person name="Ramirez L."/>
            <person name="Pisabarro A.G."/>
            <person name="Kuo A."/>
            <person name="Tritt A."/>
            <person name="Lipzen A."/>
            <person name="He G."/>
            <person name="Yan M."/>
            <person name="Ng V."/>
            <person name="Cullen D."/>
            <person name="Martin F."/>
            <person name="Rosso M.-N."/>
            <person name="Henrissat B."/>
            <person name="Hibbett D."/>
            <person name="Martinez A.T."/>
            <person name="Grigoriev I.V."/>
        </authorList>
    </citation>
    <scope>NUCLEOTIDE SEQUENCE</scope>
    <source>
        <strain evidence="23">CIRM-BRFM 674</strain>
    </source>
</reference>
<evidence type="ECO:0000256" key="12">
    <source>
        <dbReference type="ARBA" id="ARBA00044031"/>
    </source>
</evidence>
<dbReference type="SMART" id="SM01096">
    <property type="entry name" value="CPSase_L_D3"/>
    <property type="match status" value="1"/>
</dbReference>
<dbReference type="InterPro" id="IPR036897">
    <property type="entry name" value="CarbamoylP_synth_lsu_oligo_sf"/>
</dbReference>
<dbReference type="OrthoDB" id="1924069at2759"/>
<feature type="domain" description="ATP-grasp" evidence="21">
    <location>
        <begin position="207"/>
        <end position="399"/>
    </location>
</feature>
<evidence type="ECO:0000256" key="3">
    <source>
        <dbReference type="ARBA" id="ARBA00012738"/>
    </source>
</evidence>
<keyword evidence="24" id="KW-1185">Reference proteome</keyword>
<dbReference type="GO" id="GO:0005524">
    <property type="term" value="F:ATP binding"/>
    <property type="evidence" value="ECO:0007669"/>
    <property type="project" value="UniProtKB-UniRule"/>
</dbReference>
<sequence>MGLLRLQSLGARGLLRPGTRAFHVSRAAPFALKQTLPLRAVAAPAVGSYAPKEGEHVLNSPSEIARRISAKVLPKIPRPDVKRVLVVGSGGLSIGQAGEFDYSGSQALKALSEEGIEAILINPNIATWQTSHQLASEVYFLPITADYVAYVLEKERPDGILLTFGGQSALNVGIELDRMGILERLGVKVLGTPIRTLEVSEDRDLFVQALKEIDIPVAQSTAVSSVNAALEAAEVIGYPVILRSAFTLGGLGSGFAENADELRDLSAKSLSLSPQVLIERSMKGWKELEYEVVRDAADNTIICCNMENFDPLGTHTGDSIVVAPSQTLPDDEYHMLRSAALKTIRHLGVVGECNIQYALNPTSREYCVIEVNARLSRSSALASKATGYPLAYTAAKIALGYTLPELPNAVTKTTTACFEPSLDYIVTKIPKWDLAKFSSQVNREVGSSMKSVGEVMAIGRTFEESLQKAIRQVDPRWKGFEVVIEPEDLDRALSRPTDMRLFAIAYAMYRKNYTVDHIHDLTKIDKWYLYKIDNIVQTRHALEAVGSIENIDHELMKRAKRMGFADAQIADVVRSTEDVVRAHRKSLGITPFVKRIDTLAAEYPAHTNYLYTTYNASEHDVKFDEHGTMVLGSGVYRIGSSVEFDWCAVTCARKLRDMGKRTIMINYNPETVSTDFDEADRLYFEELSFERVMDIYELEHSQGVIVSVGGQLPQNIALRLKQNDVNVLGTDPKQIDTAEDRHKFSSVLDKIGVDQPEWIEVTSLESAEAFADKVGYPVLIRPSYVLSGAAMNVVYEKEALDYNLSAAADVSPLHPVVITKFIDDAQEIDIDAVGYKGQLIVHAVSEHVENAGVHSGDATLVLPPHTLSEGDMARLKTIAEKVAAAFEISGPFNMQVIRQPPANPGEEAKLKVIECNLRASRSFPFVSKVLGHNFINTATAAIVDHEVPAPVDIMKEKRDYTSIKVAQFSWTRLGGADPFLGVEMASTGEVASFGKDIHEAYWASLLSTTGFKVPRAGSGVLIGGDISKPEMASIAKQLVQLGFKLYCSSPVVEEFLNNIPYVSAKRIMFPKTDKRKLREVFDEYEIQCVVNLAKSRGVDFVDEDYVARRNAVDFGLPLLNNAKTAQLFVEALAKKIPHGGLRGYTEGHIPSEVRSWREFVGYRA</sequence>
<dbReference type="InterPro" id="IPR013815">
    <property type="entry name" value="ATP_grasp_subdomain_1"/>
</dbReference>
<evidence type="ECO:0000256" key="9">
    <source>
        <dbReference type="ARBA" id="ARBA00022741"/>
    </source>
</evidence>
<dbReference type="PROSITE" id="PS50975">
    <property type="entry name" value="ATP_GRASP"/>
    <property type="match status" value="2"/>
</dbReference>
<dbReference type="GO" id="GO:0004088">
    <property type="term" value="F:carbamoyl-phosphate synthase (glutamine-hydrolyzing) activity"/>
    <property type="evidence" value="ECO:0007669"/>
    <property type="project" value="UniProtKB-EC"/>
</dbReference>
<evidence type="ECO:0000256" key="17">
    <source>
        <dbReference type="ARBA" id="ARBA00047359"/>
    </source>
</evidence>
<evidence type="ECO:0000256" key="18">
    <source>
        <dbReference type="ARBA" id="ARBA00048816"/>
    </source>
</evidence>
<dbReference type="Pfam" id="PF02787">
    <property type="entry name" value="CPSase_L_D3"/>
    <property type="match status" value="1"/>
</dbReference>
<name>A0A9P5ZDB5_9AGAR</name>
<dbReference type="Gene3D" id="3.30.470.20">
    <property type="entry name" value="ATP-grasp fold, B domain"/>
    <property type="match status" value="2"/>
</dbReference>
<dbReference type="InterPro" id="IPR011607">
    <property type="entry name" value="MGS-like_dom"/>
</dbReference>
<comment type="subunit">
    <text evidence="12">Heterodimer composed of 2 chains; the small (or glutamine) chain promotes the hydrolysis of glutamine to ammonia, which is used by the large (or ammonia) chain to synthesize carbamoyl phosphate.</text>
</comment>
<dbReference type="InterPro" id="IPR005480">
    <property type="entry name" value="CPSase_lsu_oligo"/>
</dbReference>
<dbReference type="NCBIfam" id="NF009455">
    <property type="entry name" value="PRK12815.1"/>
    <property type="match status" value="1"/>
</dbReference>
<organism evidence="23 24">
    <name type="scientific">Pholiota conissans</name>
    <dbReference type="NCBI Taxonomy" id="109636"/>
    <lineage>
        <taxon>Eukaryota</taxon>
        <taxon>Fungi</taxon>
        <taxon>Dikarya</taxon>
        <taxon>Basidiomycota</taxon>
        <taxon>Agaricomycotina</taxon>
        <taxon>Agaricomycetes</taxon>
        <taxon>Agaricomycetidae</taxon>
        <taxon>Agaricales</taxon>
        <taxon>Agaricineae</taxon>
        <taxon>Strophariaceae</taxon>
        <taxon>Pholiota</taxon>
    </lineage>
</organism>
<dbReference type="Proteomes" id="UP000807469">
    <property type="component" value="Unassembled WGS sequence"/>
</dbReference>
<evidence type="ECO:0000313" key="23">
    <source>
        <dbReference type="EMBL" id="KAF9485973.1"/>
    </source>
</evidence>
<dbReference type="GO" id="GO:0046872">
    <property type="term" value="F:metal ion binding"/>
    <property type="evidence" value="ECO:0007669"/>
    <property type="project" value="UniProtKB-KW"/>
</dbReference>
<dbReference type="PROSITE" id="PS00867">
    <property type="entry name" value="CPSASE_2"/>
    <property type="match status" value="2"/>
</dbReference>
<dbReference type="NCBIfam" id="TIGR01369">
    <property type="entry name" value="CPSaseII_lrg"/>
    <property type="match status" value="1"/>
</dbReference>
<proteinExistence type="inferred from homology"/>
<keyword evidence="11" id="KW-0464">Manganese</keyword>
<dbReference type="InterPro" id="IPR036914">
    <property type="entry name" value="MGS-like_dom_sf"/>
</dbReference>
<dbReference type="PROSITE" id="PS51855">
    <property type="entry name" value="MGS"/>
    <property type="match status" value="1"/>
</dbReference>
<keyword evidence="7" id="KW-0479">Metal-binding</keyword>
<accession>A0A9P5ZDB5</accession>
<feature type="domain" description="ATP-grasp" evidence="21">
    <location>
        <begin position="745"/>
        <end position="943"/>
    </location>
</feature>
<dbReference type="FunFam" id="3.30.470.20:FF:000026">
    <property type="entry name" value="Carbamoyl-phosphate synthase large chain"/>
    <property type="match status" value="1"/>
</dbReference>
<dbReference type="Gene3D" id="3.30.1490.20">
    <property type="entry name" value="ATP-grasp fold, A domain"/>
    <property type="match status" value="1"/>
</dbReference>
<dbReference type="SUPFAM" id="SSF48108">
    <property type="entry name" value="Carbamoyl phosphate synthetase, large subunit connection domain"/>
    <property type="match status" value="1"/>
</dbReference>
<dbReference type="InterPro" id="IPR011761">
    <property type="entry name" value="ATP-grasp"/>
</dbReference>
<evidence type="ECO:0000259" key="21">
    <source>
        <dbReference type="PROSITE" id="PS50975"/>
    </source>
</evidence>
<evidence type="ECO:0000256" key="19">
    <source>
        <dbReference type="ARBA" id="ARBA00074189"/>
    </source>
</evidence>
<dbReference type="Pfam" id="PF02786">
    <property type="entry name" value="CPSase_L_D2"/>
    <property type="match status" value="2"/>
</dbReference>
<dbReference type="EC" id="6.3.4.16" evidence="13"/>
<comment type="pathway">
    <text evidence="1">Amino-acid biosynthesis; L-arginine biosynthesis; carbamoyl phosphate from bicarbonate: step 1/1.</text>
</comment>
<evidence type="ECO:0000256" key="6">
    <source>
        <dbReference type="ARBA" id="ARBA00022605"/>
    </source>
</evidence>
<evidence type="ECO:0000256" key="10">
    <source>
        <dbReference type="ARBA" id="ARBA00022840"/>
    </source>
</evidence>
<feature type="domain" description="MGS-like" evidence="22">
    <location>
        <begin position="1011"/>
        <end position="1164"/>
    </location>
</feature>
<keyword evidence="6" id="KW-0028">Amino-acid biosynthesis</keyword>
<dbReference type="GO" id="GO:0005737">
    <property type="term" value="C:cytoplasm"/>
    <property type="evidence" value="ECO:0007669"/>
    <property type="project" value="TreeGrafter"/>
</dbReference>
<dbReference type="FunFam" id="3.30.1490.20:FF:000001">
    <property type="entry name" value="Carbamoyl-phosphate synthase large chain"/>
    <property type="match status" value="1"/>
</dbReference>
<evidence type="ECO:0000256" key="13">
    <source>
        <dbReference type="ARBA" id="ARBA00044063"/>
    </source>
</evidence>
<dbReference type="FunFam" id="3.30.470.20:FF:000001">
    <property type="entry name" value="Carbamoyl-phosphate synthase large chain"/>
    <property type="match status" value="1"/>
</dbReference>
<comment type="similarity">
    <text evidence="2">Belongs to the CarB family.</text>
</comment>
<dbReference type="PRINTS" id="PR00098">
    <property type="entry name" value="CPSASE"/>
</dbReference>
<evidence type="ECO:0000259" key="22">
    <source>
        <dbReference type="PROSITE" id="PS51855"/>
    </source>
</evidence>
<dbReference type="InterPro" id="IPR016185">
    <property type="entry name" value="PreATP-grasp_dom_sf"/>
</dbReference>
<evidence type="ECO:0000256" key="8">
    <source>
        <dbReference type="ARBA" id="ARBA00022737"/>
    </source>
</evidence>
<protein>
    <recommendedName>
        <fullName evidence="19">Carbamoyl phosphate synthase arginine-specific large chain</fullName>
        <ecNumber evidence="13">6.3.4.16</ecNumber>
        <ecNumber evidence="3">6.3.5.5</ecNumber>
    </recommendedName>
    <alternativeName>
        <fullName evidence="15">Ammonium-dependent carbamoyl phosphate synthetase</fullName>
    </alternativeName>
    <alternativeName>
        <fullName evidence="14">Arginine-specific carbamoyl phosphate synthetase, ammonia chain</fullName>
    </alternativeName>
    <alternativeName>
        <fullName evidence="16">Glutamine-dependent carbamoyl phosphate synthetase</fullName>
    </alternativeName>
</protein>
<dbReference type="PANTHER" id="PTHR11405">
    <property type="entry name" value="CARBAMOYLTRANSFERASE FAMILY MEMBER"/>
    <property type="match status" value="1"/>
</dbReference>
<keyword evidence="4" id="KW-0055">Arginine biosynthesis</keyword>
<dbReference type="InterPro" id="IPR058047">
    <property type="entry name" value="CPSase_preATP-grasp"/>
</dbReference>
<dbReference type="FunFam" id="3.40.50.20:FF:000002">
    <property type="entry name" value="Carbamoyl-phosphate synthase large chain"/>
    <property type="match status" value="1"/>
</dbReference>
<dbReference type="FunFam" id="3.40.50.20:FF:000001">
    <property type="entry name" value="Carbamoyl-phosphate synthase large chain"/>
    <property type="match status" value="1"/>
</dbReference>
<dbReference type="InterPro" id="IPR006275">
    <property type="entry name" value="CPSase_lsu"/>
</dbReference>
<dbReference type="PANTHER" id="PTHR11405:SF53">
    <property type="entry name" value="CARBAMOYL-PHOSPHATE SYNTHASE [AMMONIA], MITOCHONDRIAL"/>
    <property type="match status" value="1"/>
</dbReference>
<dbReference type="GO" id="GO:0006526">
    <property type="term" value="P:L-arginine biosynthetic process"/>
    <property type="evidence" value="ECO:0007669"/>
    <property type="project" value="UniProtKB-KW"/>
</dbReference>
<dbReference type="Pfam" id="PF25596">
    <property type="entry name" value="CPSase_L_D1"/>
    <property type="match status" value="2"/>
</dbReference>
<gene>
    <name evidence="23" type="ORF">BDN70DRAFT_870451</name>
</gene>
<comment type="catalytic activity">
    <reaction evidence="17">
        <text>hydrogencarbonate + NH4(+) + 2 ATP = carbamoyl phosphate + 2 ADP + phosphate + 2 H(+)</text>
        <dbReference type="Rhea" id="RHEA:18029"/>
        <dbReference type="ChEBI" id="CHEBI:15378"/>
        <dbReference type="ChEBI" id="CHEBI:17544"/>
        <dbReference type="ChEBI" id="CHEBI:28938"/>
        <dbReference type="ChEBI" id="CHEBI:30616"/>
        <dbReference type="ChEBI" id="CHEBI:43474"/>
        <dbReference type="ChEBI" id="CHEBI:58228"/>
        <dbReference type="ChEBI" id="CHEBI:456216"/>
        <dbReference type="EC" id="6.3.4.16"/>
    </reaction>
</comment>
<evidence type="ECO:0000256" key="14">
    <source>
        <dbReference type="ARBA" id="ARBA00044249"/>
    </source>
</evidence>
<dbReference type="SUPFAM" id="SSF56059">
    <property type="entry name" value="Glutathione synthetase ATP-binding domain-like"/>
    <property type="match status" value="2"/>
</dbReference>
<evidence type="ECO:0000256" key="2">
    <source>
        <dbReference type="ARBA" id="ARBA00009799"/>
    </source>
</evidence>
<evidence type="ECO:0000256" key="1">
    <source>
        <dbReference type="ARBA" id="ARBA00005077"/>
    </source>
</evidence>
<evidence type="ECO:0000256" key="15">
    <source>
        <dbReference type="ARBA" id="ARBA00044318"/>
    </source>
</evidence>
<dbReference type="FunFam" id="1.10.1030.10:FF:000001">
    <property type="entry name" value="Carbamoyl-phosphate synthase large chain"/>
    <property type="match status" value="1"/>
</dbReference>
<dbReference type="AlphaFoldDB" id="A0A9P5ZDB5"/>
<evidence type="ECO:0000256" key="7">
    <source>
        <dbReference type="ARBA" id="ARBA00022723"/>
    </source>
</evidence>
<keyword evidence="9 20" id="KW-0547">Nucleotide-binding</keyword>
<keyword evidence="8" id="KW-0677">Repeat</keyword>
<dbReference type="FunFam" id="3.40.50.1380:FF:000015">
    <property type="entry name" value="Carbamoyl-phosphate synthase arginine-specific large chain"/>
    <property type="match status" value="1"/>
</dbReference>
<dbReference type="Gene3D" id="1.10.1030.10">
    <property type="entry name" value="Carbamoyl-phosphate synthetase, large subunit oligomerisation domain"/>
    <property type="match status" value="1"/>
</dbReference>
<dbReference type="InterPro" id="IPR005483">
    <property type="entry name" value="CPSase_dom"/>
</dbReference>
<dbReference type="InterPro" id="IPR005479">
    <property type="entry name" value="CPAse_ATP-bd"/>
</dbReference>
<comment type="caution">
    <text evidence="23">The sequence shown here is derived from an EMBL/GenBank/DDBJ whole genome shotgun (WGS) entry which is preliminary data.</text>
</comment>
<dbReference type="SUPFAM" id="SSF52335">
    <property type="entry name" value="Methylglyoxal synthase-like"/>
    <property type="match status" value="1"/>
</dbReference>
<dbReference type="PROSITE" id="PS00866">
    <property type="entry name" value="CPSASE_1"/>
    <property type="match status" value="2"/>
</dbReference>
<dbReference type="Gene3D" id="3.40.50.20">
    <property type="match status" value="2"/>
</dbReference>
<keyword evidence="5" id="KW-0436">Ligase</keyword>
<evidence type="ECO:0000256" key="20">
    <source>
        <dbReference type="PROSITE-ProRule" id="PRU00409"/>
    </source>
</evidence>
<evidence type="ECO:0000256" key="5">
    <source>
        <dbReference type="ARBA" id="ARBA00022598"/>
    </source>
</evidence>
<keyword evidence="10 20" id="KW-0067">ATP-binding</keyword>
<evidence type="ECO:0000313" key="24">
    <source>
        <dbReference type="Proteomes" id="UP000807469"/>
    </source>
</evidence>
<dbReference type="EMBL" id="MU155132">
    <property type="protein sequence ID" value="KAF9485973.1"/>
    <property type="molecule type" value="Genomic_DNA"/>
</dbReference>
<dbReference type="Gene3D" id="3.40.50.1380">
    <property type="entry name" value="Methylglyoxal synthase-like domain"/>
    <property type="match status" value="1"/>
</dbReference>
<evidence type="ECO:0000256" key="16">
    <source>
        <dbReference type="ARBA" id="ARBA00044334"/>
    </source>
</evidence>
<dbReference type="SUPFAM" id="SSF52440">
    <property type="entry name" value="PreATP-grasp domain"/>
    <property type="match status" value="2"/>
</dbReference>
<evidence type="ECO:0000256" key="11">
    <source>
        <dbReference type="ARBA" id="ARBA00023211"/>
    </source>
</evidence>